<evidence type="ECO:0000259" key="6">
    <source>
        <dbReference type="PROSITE" id="PS50157"/>
    </source>
</evidence>
<evidence type="ECO:0000256" key="5">
    <source>
        <dbReference type="PROSITE-ProRule" id="PRU00042"/>
    </source>
</evidence>
<dbReference type="Gene3D" id="3.30.160.60">
    <property type="entry name" value="Classic Zinc Finger"/>
    <property type="match status" value="2"/>
</dbReference>
<gene>
    <name evidence="7" type="ORF">TCAL_03290</name>
</gene>
<dbReference type="GO" id="GO:0008270">
    <property type="term" value="F:zinc ion binding"/>
    <property type="evidence" value="ECO:0007669"/>
    <property type="project" value="UniProtKB-KW"/>
</dbReference>
<dbReference type="SUPFAM" id="SSF57667">
    <property type="entry name" value="beta-beta-alpha zinc fingers"/>
    <property type="match status" value="1"/>
</dbReference>
<dbReference type="SMART" id="SM00355">
    <property type="entry name" value="ZnF_C2H2"/>
    <property type="match status" value="4"/>
</dbReference>
<keyword evidence="2" id="KW-0677">Repeat</keyword>
<feature type="domain" description="C2H2-type" evidence="6">
    <location>
        <begin position="323"/>
        <end position="347"/>
    </location>
</feature>
<dbReference type="PANTHER" id="PTHR24408:SF34">
    <property type="entry name" value="ZINC FINGER PROTEIN 672-RELATED"/>
    <property type="match status" value="1"/>
</dbReference>
<evidence type="ECO:0000256" key="1">
    <source>
        <dbReference type="ARBA" id="ARBA00022723"/>
    </source>
</evidence>
<dbReference type="GO" id="GO:0005634">
    <property type="term" value="C:nucleus"/>
    <property type="evidence" value="ECO:0007669"/>
    <property type="project" value="TreeGrafter"/>
</dbReference>
<evidence type="ECO:0000256" key="4">
    <source>
        <dbReference type="ARBA" id="ARBA00022833"/>
    </source>
</evidence>
<dbReference type="AlphaFoldDB" id="A0A553NPT2"/>
<dbReference type="Pfam" id="PF00096">
    <property type="entry name" value="zf-C2H2"/>
    <property type="match status" value="1"/>
</dbReference>
<reference evidence="7 8" key="1">
    <citation type="journal article" date="2018" name="Nat. Ecol. Evol.">
        <title>Genomic signatures of mitonuclear coevolution across populations of Tigriopus californicus.</title>
        <authorList>
            <person name="Barreto F.S."/>
            <person name="Watson E.T."/>
            <person name="Lima T.G."/>
            <person name="Willett C.S."/>
            <person name="Edmands S."/>
            <person name="Li W."/>
            <person name="Burton R.S."/>
        </authorList>
    </citation>
    <scope>NUCLEOTIDE SEQUENCE [LARGE SCALE GENOMIC DNA]</scope>
    <source>
        <strain evidence="7 8">San Diego</strain>
    </source>
</reference>
<evidence type="ECO:0000256" key="3">
    <source>
        <dbReference type="ARBA" id="ARBA00022771"/>
    </source>
</evidence>
<evidence type="ECO:0000256" key="2">
    <source>
        <dbReference type="ARBA" id="ARBA00022737"/>
    </source>
</evidence>
<evidence type="ECO:0000313" key="8">
    <source>
        <dbReference type="Proteomes" id="UP000318571"/>
    </source>
</evidence>
<name>A0A553NPT2_TIGCA</name>
<keyword evidence="1" id="KW-0479">Metal-binding</keyword>
<dbReference type="InterPro" id="IPR013087">
    <property type="entry name" value="Znf_C2H2_type"/>
</dbReference>
<dbReference type="PANTHER" id="PTHR24408">
    <property type="entry name" value="ZINC FINGER PROTEIN"/>
    <property type="match status" value="1"/>
</dbReference>
<dbReference type="GO" id="GO:0000981">
    <property type="term" value="F:DNA-binding transcription factor activity, RNA polymerase II-specific"/>
    <property type="evidence" value="ECO:0007669"/>
    <property type="project" value="TreeGrafter"/>
</dbReference>
<keyword evidence="4" id="KW-0862">Zinc</keyword>
<protein>
    <recommendedName>
        <fullName evidence="6">C2H2-type domain-containing protein</fullName>
    </recommendedName>
</protein>
<dbReference type="STRING" id="6832.A0A553NPT2"/>
<dbReference type="PROSITE" id="PS00028">
    <property type="entry name" value="ZINC_FINGER_C2H2_1"/>
    <property type="match status" value="1"/>
</dbReference>
<organism evidence="7 8">
    <name type="scientific">Tigriopus californicus</name>
    <name type="common">Marine copepod</name>
    <dbReference type="NCBI Taxonomy" id="6832"/>
    <lineage>
        <taxon>Eukaryota</taxon>
        <taxon>Metazoa</taxon>
        <taxon>Ecdysozoa</taxon>
        <taxon>Arthropoda</taxon>
        <taxon>Crustacea</taxon>
        <taxon>Multicrustacea</taxon>
        <taxon>Hexanauplia</taxon>
        <taxon>Copepoda</taxon>
        <taxon>Harpacticoida</taxon>
        <taxon>Harpacticidae</taxon>
        <taxon>Tigriopus</taxon>
    </lineage>
</organism>
<proteinExistence type="predicted"/>
<keyword evidence="3 5" id="KW-0863">Zinc-finger</keyword>
<evidence type="ECO:0000313" key="7">
    <source>
        <dbReference type="EMBL" id="TRY67435.1"/>
    </source>
</evidence>
<dbReference type="EMBL" id="VCGU01000011">
    <property type="protein sequence ID" value="TRY67435.1"/>
    <property type="molecule type" value="Genomic_DNA"/>
</dbReference>
<dbReference type="InterPro" id="IPR036236">
    <property type="entry name" value="Znf_C2H2_sf"/>
</dbReference>
<feature type="domain" description="C2H2-type" evidence="6">
    <location>
        <begin position="293"/>
        <end position="322"/>
    </location>
</feature>
<dbReference type="OrthoDB" id="3561125at2759"/>
<accession>A0A553NPT2</accession>
<dbReference type="Proteomes" id="UP000318571">
    <property type="component" value="Chromosome 4"/>
</dbReference>
<dbReference type="PROSITE" id="PS50157">
    <property type="entry name" value="ZINC_FINGER_C2H2_2"/>
    <property type="match status" value="2"/>
</dbReference>
<sequence>MDLRRVKSFKATNLVKKPKKMAFTIKELLSDRKESLYMRRLKLQMQYQILRAQIIMSNPQFASSFFDFNWNQPAGGLSSQASLMAPYPGYDYNHYFNSSMMMPGSGSPLLLDLPGSFCPPMGPTPPPLDYSQFYTNGLPNHFAQIFVPSTHASTPASFSGGMSLDPFDMKSSGPVIFDPRILSCEGGIKGESKDGLVPAKTRRSSVSDVSFYDSSEAGDTPPALFKSHKSGKLHYCGQEGCDYKTDRKNNLFRHARTMHGFLENGRLQPCCGHTFHTKTQYRQHIRACHSDGYKCSWGGCPKVFPRKALLMRHFKIHTGEKAFFCTEPECAYTTNHKSNLDRHINIHQKRGLSSSPRPSPEGIPCISPKIEMLPPTSSSDSETTIHHFSFTVPDPHPRNDGDSDFIDHLAESPRKVEVQLSYPKLTSMPSIPLLFDEEPPENLEHQSILSDINPLANDG</sequence>
<dbReference type="GO" id="GO:0043565">
    <property type="term" value="F:sequence-specific DNA binding"/>
    <property type="evidence" value="ECO:0007669"/>
    <property type="project" value="TreeGrafter"/>
</dbReference>
<keyword evidence="8" id="KW-1185">Reference proteome</keyword>
<dbReference type="Pfam" id="PF13909">
    <property type="entry name" value="zf-H2C2_5"/>
    <property type="match status" value="1"/>
</dbReference>
<comment type="caution">
    <text evidence="7">The sequence shown here is derived from an EMBL/GenBank/DDBJ whole genome shotgun (WGS) entry which is preliminary data.</text>
</comment>